<dbReference type="Gene3D" id="3.40.50.720">
    <property type="entry name" value="NAD(P)-binding Rossmann-like Domain"/>
    <property type="match status" value="1"/>
</dbReference>
<organism evidence="3 4">
    <name type="scientific">Flaviramulus multivorans</name>
    <dbReference type="NCBI Taxonomy" id="1304750"/>
    <lineage>
        <taxon>Bacteria</taxon>
        <taxon>Pseudomonadati</taxon>
        <taxon>Bacteroidota</taxon>
        <taxon>Flavobacteriia</taxon>
        <taxon>Flavobacteriales</taxon>
        <taxon>Flavobacteriaceae</taxon>
        <taxon>Flaviramulus</taxon>
    </lineage>
</organism>
<dbReference type="InterPro" id="IPR036291">
    <property type="entry name" value="NAD(P)-bd_dom_sf"/>
</dbReference>
<dbReference type="Pfam" id="PF01370">
    <property type="entry name" value="Epimerase"/>
    <property type="match status" value="1"/>
</dbReference>
<dbReference type="InterPro" id="IPR001509">
    <property type="entry name" value="Epimerase_deHydtase"/>
</dbReference>
<sequence length="297" mass="33916">MKILIIGSKGFIGSHCYDHFKKEHEVWQCDVVTDYVSNNYYLVDATNADFNWIFESNKFDICINCSGAASVPNSIKNPQRDFTLNVINVYKQLDAIRKYNPNCRYLNFSSAAVYGNPESLPIHEIAKTNPISPYGYHKKMAEDICHAFYSNYGVLSCSLRVFSAYGVGLQKQLFWDLNQKTLKTNKVELFGTGKESRDFIHIADVLQAIDCVILKSDFKADVINIASGKELFINDVVKIFYAFLDKEINYKFLGKERLGDPSNWKADISKIESYGFKPKVDIYEGLKGYVKWLNESA</sequence>
<dbReference type="SUPFAM" id="SSF51735">
    <property type="entry name" value="NAD(P)-binding Rossmann-fold domains"/>
    <property type="match status" value="1"/>
</dbReference>
<proteinExistence type="inferred from homology"/>
<protein>
    <submittedName>
        <fullName evidence="3">NAD-dependent epimerase/dehydratase family protein</fullName>
    </submittedName>
</protein>
<evidence type="ECO:0000256" key="1">
    <source>
        <dbReference type="ARBA" id="ARBA00007637"/>
    </source>
</evidence>
<dbReference type="EMBL" id="JAKKDV010000002">
    <property type="protein sequence ID" value="MCF7560327.1"/>
    <property type="molecule type" value="Genomic_DNA"/>
</dbReference>
<evidence type="ECO:0000259" key="2">
    <source>
        <dbReference type="Pfam" id="PF01370"/>
    </source>
</evidence>
<keyword evidence="4" id="KW-1185">Reference proteome</keyword>
<comment type="caution">
    <text evidence="3">The sequence shown here is derived from an EMBL/GenBank/DDBJ whole genome shotgun (WGS) entry which is preliminary data.</text>
</comment>
<dbReference type="Proteomes" id="UP001200022">
    <property type="component" value="Unassembled WGS sequence"/>
</dbReference>
<evidence type="ECO:0000313" key="3">
    <source>
        <dbReference type="EMBL" id="MCF7560327.1"/>
    </source>
</evidence>
<dbReference type="Gene3D" id="3.90.25.10">
    <property type="entry name" value="UDP-galactose 4-epimerase, domain 1"/>
    <property type="match status" value="1"/>
</dbReference>
<comment type="similarity">
    <text evidence="1">Belongs to the NAD(P)-dependent epimerase/dehydratase family.</text>
</comment>
<name>A0ABS9IHT0_9FLAO</name>
<reference evidence="3 4" key="1">
    <citation type="submission" date="2022-01" db="EMBL/GenBank/DDBJ databases">
        <title>Draft genome sequence of Sabulilitoribacter multivorans KCTC 32326.</title>
        <authorList>
            <person name="Oh J.-S."/>
        </authorList>
    </citation>
    <scope>NUCLEOTIDE SEQUENCE [LARGE SCALE GENOMIC DNA]</scope>
    <source>
        <strain evidence="3 4">M-M16</strain>
    </source>
</reference>
<dbReference type="RefSeq" id="WP_237231006.1">
    <property type="nucleotide sequence ID" value="NZ_JAKKDV010000002.1"/>
</dbReference>
<gene>
    <name evidence="3" type="ORF">L3X39_06710</name>
</gene>
<feature type="domain" description="NAD-dependent epimerase/dehydratase" evidence="2">
    <location>
        <begin position="3"/>
        <end position="226"/>
    </location>
</feature>
<accession>A0ABS9IHT0</accession>
<dbReference type="PANTHER" id="PTHR43000">
    <property type="entry name" value="DTDP-D-GLUCOSE 4,6-DEHYDRATASE-RELATED"/>
    <property type="match status" value="1"/>
</dbReference>
<evidence type="ECO:0000313" key="4">
    <source>
        <dbReference type="Proteomes" id="UP001200022"/>
    </source>
</evidence>